<organism evidence="2 3">
    <name type="scientific">Plasmodium yoelii yoelii</name>
    <dbReference type="NCBI Taxonomy" id="73239"/>
    <lineage>
        <taxon>Eukaryota</taxon>
        <taxon>Sar</taxon>
        <taxon>Alveolata</taxon>
        <taxon>Apicomplexa</taxon>
        <taxon>Aconoidasida</taxon>
        <taxon>Haemosporida</taxon>
        <taxon>Plasmodiidae</taxon>
        <taxon>Plasmodium</taxon>
        <taxon>Plasmodium (Vinckeia)</taxon>
    </lineage>
</organism>
<dbReference type="Proteomes" id="UP001054126">
    <property type="component" value="Chromosome 11"/>
</dbReference>
<protein>
    <submittedName>
        <fullName evidence="2">PIMMS2 protein</fullName>
    </submittedName>
</protein>
<proteinExistence type="predicted"/>
<feature type="region of interest" description="Disordered" evidence="1">
    <location>
        <begin position="461"/>
        <end position="572"/>
    </location>
</feature>
<evidence type="ECO:0000313" key="2">
    <source>
        <dbReference type="EMBL" id="WBY58451.1"/>
    </source>
</evidence>
<accession>A0AAE9WR81</accession>
<dbReference type="EMBL" id="CP115535">
    <property type="protein sequence ID" value="WBY58451.1"/>
    <property type="molecule type" value="Genomic_DNA"/>
</dbReference>
<name>A0AAE9WR81_PLAYO</name>
<feature type="compositionally biased region" description="Polar residues" evidence="1">
    <location>
        <begin position="463"/>
        <end position="472"/>
    </location>
</feature>
<sequence length="871" mass="101878">MVLLNGKFKYIAVVAIFYNLIILLVKEKFPYMCTQQKSHTISNRILYEYLNNFVSKDIFRRDDITLKNLNFVETNLKNDKDAEIKENSDTQSVDDNMFQRVYKFVLNFFYGNKKNRINKSMNYGRYDNFNKINDIFEFMRNNGLPINITSVCLIDTGLNIKDELINYFLNHDISTYNSYTYHSVNINYKKPDSFNLGVNSENCDEDSNSECESTFLENHNGYEKYEDRSKIQGDTLKLIEKKYEKNVDLQKSGINVEICKTFDNSKEKKNDSNIIPVIKCLEYCKTKNVKIIHIDYNINEKNEQLMQIIEDLKKSEIFVVLPSKKLFNEKSHGDNSVIYPFPFFEDFEHFEKFEKFENVFFLDSINSSLKKGDDHDMLDYEIRYSSAFFINIITIILNIYPNISIKELRNILSYSILSKETPELKTENIFEGNFDINRFIHILLNRGIIYSDFVQKYEDVTPNEPTNKTSVLEGQEDGEIEPQTDSSTDIYYDEDGSGEGGSDEGGSGEGGSGEGGSGEGGSGEGGSGEGGSGEGGSGEDVLSTLNELDDYSEDSYSNNKSEQLLEDENGLEDEPLLEDENGLEDEPLLEDENEFEGETSKDLYSVKENDIYVIESKNPTNSSFMQMNYDDRIKSKYVDNLEDANYQNHRAQFEINRNGNRYPIFSEDNLRDRQNTHNIQMVNDGINYSENGRNIEELYDNDFEGYRGKNLNPEYNNNNNNNNNINREFGILNSWRKNDEGLYLNDNEEASQPFEWMDMHADDIYQDRKKRLKENNYDNKNGRGRRIDEDNKRGRYIKNRNMQKKKKFDRDVKNKRYLNRRRSKRQISKKNKRIMREKKNKYNNSILKRNEMKSHNNPQKSPKIIPRRYSR</sequence>
<feature type="region of interest" description="Disordered" evidence="1">
    <location>
        <begin position="775"/>
        <end position="795"/>
    </location>
</feature>
<feature type="compositionally biased region" description="Basic residues" evidence="1">
    <location>
        <begin position="821"/>
        <end position="841"/>
    </location>
</feature>
<dbReference type="AlphaFoldDB" id="A0AAE9WR81"/>
<reference evidence="2" key="1">
    <citation type="submission" date="2023-01" db="EMBL/GenBank/DDBJ databases">
        <title>Long-Read Genome Assembly and Gene Model Annotations for the Rodent Malaria Parasite Plasmodium yoelii 17XNL.</title>
        <authorList>
            <person name="Mitchell G.J."/>
            <person name="Sebastian A."/>
            <person name="Albert I."/>
            <person name="Lindner S.E."/>
        </authorList>
    </citation>
    <scope>NUCLEOTIDE SEQUENCE</scope>
    <source>
        <strain evidence="2">17XNL clone 1.1</strain>
    </source>
</reference>
<feature type="compositionally biased region" description="Gly residues" evidence="1">
    <location>
        <begin position="498"/>
        <end position="538"/>
    </location>
</feature>
<evidence type="ECO:0000256" key="1">
    <source>
        <dbReference type="SAM" id="MobiDB-lite"/>
    </source>
</evidence>
<evidence type="ECO:0000313" key="3">
    <source>
        <dbReference type="Proteomes" id="UP001054126"/>
    </source>
</evidence>
<feature type="compositionally biased region" description="Basic and acidic residues" evidence="1">
    <location>
        <begin position="775"/>
        <end position="793"/>
    </location>
</feature>
<feature type="region of interest" description="Disordered" evidence="1">
    <location>
        <begin position="821"/>
        <end position="871"/>
    </location>
</feature>
<gene>
    <name evidence="2" type="ORF">Py17XNL_001105489</name>
</gene>